<reference evidence="1" key="1">
    <citation type="journal article" date="2015" name="Nature">
        <title>Complex archaea that bridge the gap between prokaryotes and eukaryotes.</title>
        <authorList>
            <person name="Spang A."/>
            <person name="Saw J.H."/>
            <person name="Jorgensen S.L."/>
            <person name="Zaremba-Niedzwiedzka K."/>
            <person name="Martijn J."/>
            <person name="Lind A.E."/>
            <person name="van Eijk R."/>
            <person name="Schleper C."/>
            <person name="Guy L."/>
            <person name="Ettema T.J."/>
        </authorList>
    </citation>
    <scope>NUCLEOTIDE SEQUENCE</scope>
</reference>
<organism evidence="1">
    <name type="scientific">marine sediment metagenome</name>
    <dbReference type="NCBI Taxonomy" id="412755"/>
    <lineage>
        <taxon>unclassified sequences</taxon>
        <taxon>metagenomes</taxon>
        <taxon>ecological metagenomes</taxon>
    </lineage>
</organism>
<sequence>EALCYVRGRTTPLGDLDRNDKMTDMIRGIYIKAWQSLGALDLKALGAFYTTYKTYAYADIQFRDMELFIDLVTDGGSHYWHRISLSMDEVEFFKTPTGASVLMPKVDLAEWLLDQFNR</sequence>
<feature type="non-terminal residue" evidence="1">
    <location>
        <position position="1"/>
    </location>
</feature>
<accession>A0A0F9A490</accession>
<dbReference type="EMBL" id="LAZR01056801">
    <property type="protein sequence ID" value="KKK73399.1"/>
    <property type="molecule type" value="Genomic_DNA"/>
</dbReference>
<protein>
    <submittedName>
        <fullName evidence="1">Uncharacterized protein</fullName>
    </submittedName>
</protein>
<gene>
    <name evidence="1" type="ORF">LCGC14_2894190</name>
</gene>
<name>A0A0F9A490_9ZZZZ</name>
<evidence type="ECO:0000313" key="1">
    <source>
        <dbReference type="EMBL" id="KKK73399.1"/>
    </source>
</evidence>
<proteinExistence type="predicted"/>
<comment type="caution">
    <text evidence="1">The sequence shown here is derived from an EMBL/GenBank/DDBJ whole genome shotgun (WGS) entry which is preliminary data.</text>
</comment>
<dbReference type="AlphaFoldDB" id="A0A0F9A490"/>